<dbReference type="EMBL" id="VKKZ01000021">
    <property type="protein sequence ID" value="KAA6433194.1"/>
    <property type="molecule type" value="Genomic_DNA"/>
</dbReference>
<dbReference type="SUPFAM" id="SSF52833">
    <property type="entry name" value="Thioredoxin-like"/>
    <property type="match status" value="1"/>
</dbReference>
<evidence type="ECO:0000259" key="1">
    <source>
        <dbReference type="PROSITE" id="PS51352"/>
    </source>
</evidence>
<reference evidence="2 4" key="1">
    <citation type="submission" date="2019-07" db="EMBL/GenBank/DDBJ databases">
        <authorList>
            <person name="Qu J.-H."/>
        </authorList>
    </citation>
    <scope>NUCLEOTIDE SEQUENCE [LARGE SCALE GENOMIC DNA]</scope>
    <source>
        <strain evidence="2 4">MDT1-10-3</strain>
    </source>
</reference>
<dbReference type="PANTHER" id="PTHR42852:SF17">
    <property type="entry name" value="THIOREDOXIN-LIKE PROTEIN HI_1115"/>
    <property type="match status" value="1"/>
</dbReference>
<dbReference type="InterPro" id="IPR013766">
    <property type="entry name" value="Thioredoxin_domain"/>
</dbReference>
<sequence length="258" mass="28641">MQNHIHKIGSLLVGLVLITGVSASAQQTRVVKRSYQFVTAQIAPGAAADQVILKTPAQAPVSSPKRYTRAQVDSLVKIGTLQRTEDGGLVGKRTLGTPVPKEEVDARLAVWDTYKRTWLRQPVPDVSFQNAQGEIFRLPELKGKVVVLSFGFSRCSPCLADRTLLEEVARRFQPNPEVPEVLFLMPMVEKNPRMPADSTSRLVVLPNAGQQARDVFQVNYWPTTFVVDRKGIIRNVVLGSHSDSVDKLTEYIRSIVLK</sequence>
<dbReference type="GO" id="GO:0016209">
    <property type="term" value="F:antioxidant activity"/>
    <property type="evidence" value="ECO:0007669"/>
    <property type="project" value="InterPro"/>
</dbReference>
<dbReference type="Proteomes" id="UP000323866">
    <property type="component" value="Unassembled WGS sequence"/>
</dbReference>
<protein>
    <submittedName>
        <fullName evidence="2">TlpA family protein disulfide reductase</fullName>
    </submittedName>
</protein>
<feature type="domain" description="Thioredoxin" evidence="1">
    <location>
        <begin position="117"/>
        <end position="257"/>
    </location>
</feature>
<dbReference type="Pfam" id="PF00578">
    <property type="entry name" value="AhpC-TSA"/>
    <property type="match status" value="1"/>
</dbReference>
<dbReference type="PROSITE" id="PS51352">
    <property type="entry name" value="THIOREDOXIN_2"/>
    <property type="match status" value="1"/>
</dbReference>
<proteinExistence type="predicted"/>
<keyword evidence="5" id="KW-1185">Reference proteome</keyword>
<dbReference type="OrthoDB" id="9815205at2"/>
<dbReference type="AlphaFoldDB" id="A0A5M8QE08"/>
<name>A0A5M8QE08_9BACT</name>
<evidence type="ECO:0000313" key="5">
    <source>
        <dbReference type="Proteomes" id="UP001570846"/>
    </source>
</evidence>
<reference evidence="3 5" key="3">
    <citation type="submission" date="2024-08" db="EMBL/GenBank/DDBJ databases">
        <authorList>
            <person name="Wei W."/>
        </authorList>
    </citation>
    <scope>NUCLEOTIDE SEQUENCE [LARGE SCALE GENOMIC DNA]</scope>
    <source>
        <strain evidence="3 5">XU2</strain>
    </source>
</reference>
<gene>
    <name evidence="3" type="ORF">ACD591_05900</name>
    <name evidence="2" type="ORF">FOE74_11950</name>
</gene>
<organism evidence="2 4">
    <name type="scientific">Rufibacter glacialis</name>
    <dbReference type="NCBI Taxonomy" id="1259555"/>
    <lineage>
        <taxon>Bacteria</taxon>
        <taxon>Pseudomonadati</taxon>
        <taxon>Bacteroidota</taxon>
        <taxon>Cytophagia</taxon>
        <taxon>Cytophagales</taxon>
        <taxon>Hymenobacteraceae</taxon>
        <taxon>Rufibacter</taxon>
    </lineage>
</organism>
<dbReference type="RefSeq" id="WP_149098855.1">
    <property type="nucleotide sequence ID" value="NZ_BMMG01000004.1"/>
</dbReference>
<dbReference type="InterPro" id="IPR050553">
    <property type="entry name" value="Thioredoxin_ResA/DsbE_sf"/>
</dbReference>
<dbReference type="CDD" id="cd02966">
    <property type="entry name" value="TlpA_like_family"/>
    <property type="match status" value="1"/>
</dbReference>
<reference evidence="2 4" key="2">
    <citation type="submission" date="2019-09" db="EMBL/GenBank/DDBJ databases">
        <title>A bacterium isolated from glacier soil.</title>
        <authorList>
            <person name="Liu Q."/>
        </authorList>
    </citation>
    <scope>NUCLEOTIDE SEQUENCE [LARGE SCALE GENOMIC DNA]</scope>
    <source>
        <strain evidence="2 4">MDT1-10-3</strain>
    </source>
</reference>
<dbReference type="GO" id="GO:0016491">
    <property type="term" value="F:oxidoreductase activity"/>
    <property type="evidence" value="ECO:0007669"/>
    <property type="project" value="InterPro"/>
</dbReference>
<accession>A0A5M8QE08</accession>
<dbReference type="Gene3D" id="3.40.30.10">
    <property type="entry name" value="Glutaredoxin"/>
    <property type="match status" value="1"/>
</dbReference>
<evidence type="ECO:0000313" key="3">
    <source>
        <dbReference type="EMBL" id="MFA1770818.1"/>
    </source>
</evidence>
<dbReference type="PANTHER" id="PTHR42852">
    <property type="entry name" value="THIOL:DISULFIDE INTERCHANGE PROTEIN DSBE"/>
    <property type="match status" value="1"/>
</dbReference>
<dbReference type="EMBL" id="JBGOGF010000003">
    <property type="protein sequence ID" value="MFA1770818.1"/>
    <property type="molecule type" value="Genomic_DNA"/>
</dbReference>
<dbReference type="InterPro" id="IPR036249">
    <property type="entry name" value="Thioredoxin-like_sf"/>
</dbReference>
<comment type="caution">
    <text evidence="2">The sequence shown here is derived from an EMBL/GenBank/DDBJ whole genome shotgun (WGS) entry which is preliminary data.</text>
</comment>
<evidence type="ECO:0000313" key="4">
    <source>
        <dbReference type="Proteomes" id="UP000323866"/>
    </source>
</evidence>
<dbReference type="InterPro" id="IPR000866">
    <property type="entry name" value="AhpC/TSA"/>
</dbReference>
<evidence type="ECO:0000313" key="2">
    <source>
        <dbReference type="EMBL" id="KAA6433194.1"/>
    </source>
</evidence>
<dbReference type="Proteomes" id="UP001570846">
    <property type="component" value="Unassembled WGS sequence"/>
</dbReference>